<dbReference type="Pfam" id="PF13708">
    <property type="entry name" value="DUF4942"/>
    <property type="match status" value="1"/>
</dbReference>
<feature type="domain" description="DUF4942" evidence="1">
    <location>
        <begin position="96"/>
        <end position="286"/>
    </location>
</feature>
<name>A0A8H9K6B3_VIBVL</name>
<evidence type="ECO:0000313" key="2">
    <source>
        <dbReference type="EMBL" id="HAS8538248.1"/>
    </source>
</evidence>
<proteinExistence type="predicted"/>
<sequence>MNNIFEYKVIDHMIANRDKMIEQYYNSLLLVKESVRLANEINDLFGDKHQSFHQSFDTVFYDLNRSIGNSCAKQMYPSASDIVRKTDKQLKDIVTKVIDRDCWKFLYNKLGIIGTMSSQQSKTFYEKLDLEPPTFARGVIEAALVGVFESRHELMFEGLIQTITSADNKYTHNSQFMFGKKFIFENAFYDYGGTFKLHSPSELQTVLSYIWRWVFMNSYQLGQEGITSGNLWSELDKVVQDSKGDIDEIRSVFIMGIEFRFFLKRTVHVLLPDSIRDKLNEDLSKTKALPKPS</sequence>
<dbReference type="Proteomes" id="UP000863257">
    <property type="component" value="Unassembled WGS sequence"/>
</dbReference>
<protein>
    <submittedName>
        <fullName evidence="2">DUF4942 domain-containing protein</fullName>
    </submittedName>
</protein>
<reference evidence="2" key="1">
    <citation type="journal article" date="2018" name="Genome Biol.">
        <title>SKESA: strategic k-mer extension for scrupulous assemblies.</title>
        <authorList>
            <person name="Souvorov A."/>
            <person name="Agarwala R."/>
            <person name="Lipman D.J."/>
        </authorList>
    </citation>
    <scope>NUCLEOTIDE SEQUENCE</scope>
    <source>
        <strain evidence="2">BCW_3452</strain>
    </source>
</reference>
<accession>A0A8H9K6B3</accession>
<organism evidence="2">
    <name type="scientific">Vibrio vulnificus</name>
    <dbReference type="NCBI Taxonomy" id="672"/>
    <lineage>
        <taxon>Bacteria</taxon>
        <taxon>Pseudomonadati</taxon>
        <taxon>Pseudomonadota</taxon>
        <taxon>Gammaproteobacteria</taxon>
        <taxon>Vibrionales</taxon>
        <taxon>Vibrionaceae</taxon>
        <taxon>Vibrio</taxon>
    </lineage>
</organism>
<gene>
    <name evidence="2" type="ORF">I7730_00345</name>
</gene>
<reference evidence="2" key="2">
    <citation type="submission" date="2019-01" db="EMBL/GenBank/DDBJ databases">
        <authorList>
            <consortium name="NCBI Pathogen Detection Project"/>
        </authorList>
    </citation>
    <scope>NUCLEOTIDE SEQUENCE</scope>
    <source>
        <strain evidence="2">BCW_3452</strain>
    </source>
</reference>
<evidence type="ECO:0000259" key="1">
    <source>
        <dbReference type="Pfam" id="PF13708"/>
    </source>
</evidence>
<dbReference type="AlphaFoldDB" id="A0A8H9K6B3"/>
<dbReference type="EMBL" id="DACRBY010000001">
    <property type="protein sequence ID" value="HAS8538248.1"/>
    <property type="molecule type" value="Genomic_DNA"/>
</dbReference>
<comment type="caution">
    <text evidence="2">The sequence shown here is derived from an EMBL/GenBank/DDBJ whole genome shotgun (WGS) entry which is preliminary data.</text>
</comment>
<dbReference type="InterPro" id="IPR031339">
    <property type="entry name" value="DUF4942"/>
</dbReference>